<organism evidence="2 3">
    <name type="scientific">Pedobacter lithocola</name>
    <dbReference type="NCBI Taxonomy" id="1908239"/>
    <lineage>
        <taxon>Bacteria</taxon>
        <taxon>Pseudomonadati</taxon>
        <taxon>Bacteroidota</taxon>
        <taxon>Sphingobacteriia</taxon>
        <taxon>Sphingobacteriales</taxon>
        <taxon>Sphingobacteriaceae</taxon>
        <taxon>Pedobacter</taxon>
    </lineage>
</organism>
<dbReference type="Pfam" id="PF03473">
    <property type="entry name" value="MOSC"/>
    <property type="match status" value="1"/>
</dbReference>
<evidence type="ECO:0000313" key="3">
    <source>
        <dbReference type="Proteomes" id="UP001595789"/>
    </source>
</evidence>
<evidence type="ECO:0000313" key="2">
    <source>
        <dbReference type="EMBL" id="MFC4211265.1"/>
    </source>
</evidence>
<dbReference type="PANTHER" id="PTHR14237">
    <property type="entry name" value="MOLYBDOPTERIN COFACTOR SULFURASE MOSC"/>
    <property type="match status" value="1"/>
</dbReference>
<evidence type="ECO:0000259" key="1">
    <source>
        <dbReference type="PROSITE" id="PS51340"/>
    </source>
</evidence>
<dbReference type="InterPro" id="IPR005303">
    <property type="entry name" value="MOCOS_middle"/>
</dbReference>
<dbReference type="SUPFAM" id="SSF50800">
    <property type="entry name" value="PK beta-barrel domain-like"/>
    <property type="match status" value="1"/>
</dbReference>
<protein>
    <submittedName>
        <fullName evidence="2">MOSC domain-containing protein</fullName>
    </submittedName>
</protein>
<dbReference type="SUPFAM" id="SSF141673">
    <property type="entry name" value="MOSC N-terminal domain-like"/>
    <property type="match status" value="1"/>
</dbReference>
<accession>A0ABV8PAR5</accession>
<dbReference type="PROSITE" id="PS51340">
    <property type="entry name" value="MOSC"/>
    <property type="match status" value="1"/>
</dbReference>
<comment type="caution">
    <text evidence="2">The sequence shown here is derived from an EMBL/GenBank/DDBJ whole genome shotgun (WGS) entry which is preliminary data.</text>
</comment>
<dbReference type="Pfam" id="PF03476">
    <property type="entry name" value="MOSC_N"/>
    <property type="match status" value="1"/>
</dbReference>
<feature type="domain" description="MOSC" evidence="1">
    <location>
        <begin position="122"/>
        <end position="267"/>
    </location>
</feature>
<dbReference type="EMBL" id="JBHSBW010000007">
    <property type="protein sequence ID" value="MFC4211265.1"/>
    <property type="molecule type" value="Genomic_DNA"/>
</dbReference>
<name>A0ABV8PAR5_9SPHI</name>
<proteinExistence type="predicted"/>
<gene>
    <name evidence="2" type="ORF">ACFOWA_08745</name>
</gene>
<keyword evidence="3" id="KW-1185">Reference proteome</keyword>
<dbReference type="Proteomes" id="UP001595789">
    <property type="component" value="Unassembled WGS sequence"/>
</dbReference>
<sequence length="275" mass="31301">MDKLYLSAIYIYPIKSLGGIKLEESIIEDRGLKYDRRWVLIDSEGVFISQRKYPQLSLLQVNIIDDTVVVTHKENSQHQISFLIEQQIGDSISVTIWDDLTNGIEVAEHVSTWFSNYLNMAVKLVKMPELAHRTVDKKYATNNEIVSFADGYPCLIIGQSALDNLNSKLKDPIKMDRFRPNFVITGGEPHIEDSFKDFTIGEVSFSAVKPCARCVLITVDQQTAIKSAEPLKTLSSYRTWNHKIMFGQNLLHQGSDIIRVGMELKINTFKEKICV</sequence>
<dbReference type="InterPro" id="IPR011037">
    <property type="entry name" value="Pyrv_Knase-like_insert_dom_sf"/>
</dbReference>
<dbReference type="PANTHER" id="PTHR14237:SF19">
    <property type="entry name" value="MITOCHONDRIAL AMIDOXIME REDUCING COMPONENT 1"/>
    <property type="match status" value="1"/>
</dbReference>
<dbReference type="InterPro" id="IPR005302">
    <property type="entry name" value="MoCF_Sase_C"/>
</dbReference>
<dbReference type="RefSeq" id="WP_378984091.1">
    <property type="nucleotide sequence ID" value="NZ_JBHSBW010000007.1"/>
</dbReference>
<reference evidence="3" key="1">
    <citation type="journal article" date="2019" name="Int. J. Syst. Evol. Microbiol.">
        <title>The Global Catalogue of Microorganisms (GCM) 10K type strain sequencing project: providing services to taxonomists for standard genome sequencing and annotation.</title>
        <authorList>
            <consortium name="The Broad Institute Genomics Platform"/>
            <consortium name="The Broad Institute Genome Sequencing Center for Infectious Disease"/>
            <person name="Wu L."/>
            <person name="Ma J."/>
        </authorList>
    </citation>
    <scope>NUCLEOTIDE SEQUENCE [LARGE SCALE GENOMIC DNA]</scope>
    <source>
        <strain evidence="3">CCM 8691</strain>
    </source>
</reference>